<dbReference type="PROSITE" id="PS50105">
    <property type="entry name" value="SAM_DOMAIN"/>
    <property type="match status" value="1"/>
</dbReference>
<keyword evidence="5" id="KW-1185">Reference proteome</keyword>
<evidence type="ECO:0000313" key="5">
    <source>
        <dbReference type="Proteomes" id="UP000225706"/>
    </source>
</evidence>
<feature type="compositionally biased region" description="Acidic residues" evidence="1">
    <location>
        <begin position="10"/>
        <end position="24"/>
    </location>
</feature>
<dbReference type="InterPro" id="IPR035897">
    <property type="entry name" value="Toll_tir_struct_dom_sf"/>
</dbReference>
<feature type="compositionally biased region" description="Polar residues" evidence="1">
    <location>
        <begin position="25"/>
        <end position="50"/>
    </location>
</feature>
<organism evidence="4 5">
    <name type="scientific">Stylophora pistillata</name>
    <name type="common">Smooth cauliflower coral</name>
    <dbReference type="NCBI Taxonomy" id="50429"/>
    <lineage>
        <taxon>Eukaryota</taxon>
        <taxon>Metazoa</taxon>
        <taxon>Cnidaria</taxon>
        <taxon>Anthozoa</taxon>
        <taxon>Hexacorallia</taxon>
        <taxon>Scleractinia</taxon>
        <taxon>Astrocoeniina</taxon>
        <taxon>Pocilloporidae</taxon>
        <taxon>Stylophora</taxon>
    </lineage>
</organism>
<feature type="region of interest" description="Disordered" evidence="1">
    <location>
        <begin position="1"/>
        <end position="78"/>
    </location>
</feature>
<comment type="caution">
    <text evidence="4">The sequence shown here is derived from an EMBL/GenBank/DDBJ whole genome shotgun (WGS) entry which is preliminary data.</text>
</comment>
<sequence length="745" mass="84512">MDEEKSPGEPTDDSEQALETDEVETSGNIDNCNVPISQDLNTNGPGNSAENDVEDKKADDSNNNLHGKSEGSRVNDGQTDLNATFEQLEVPKGLLNYKESSRENISENASATEGSYEATSPTKLVSPRRAKRRAIFVSYAPEASFSEKRFISYTIKELKNIGFCDDIWFDKDDSQPIQSPSCYQQRLEIVEKCRAAVMFLSESYFNSLICCHEGRILLHRDEEKEGNEEVEKPVKLFWINLSVKLPQEYKQLAERVLDLSKHSASSVAELSSVVVGKFSETLEKYAPLFGLRVPTPPREPDVLKFDRQKPVSSWNIHDVQAWLASFKMQAHCALSFEENEIDGFLLVSMRETDMETHLNIDSRVARKKLLQEARKIQEEQEQLKGNWSLKCKKSKVKDDSVYVICDPSDVRFYHNLRADLVQKNLKVFKHERLGQSKDEFLQLNSQHLASSNHVIILLSTAAATSLFVYNEVLFADWLGKRLLVAMTANSWEKLRPNLQAILGSCPAVNFQDNLYEDSVAILLYRLKPFRNMPAVILEQEFLDRMFEGLKPLRVIAAVPETSYVKMEDTSPRPSLFLSYHWDVQNKVQVLVQYLESHGFQCWTDVSSANKRHASGKSPTHENSQSQIQRNIKAAAAVVCCVTPKYVCSENCIKDLSLAESMNKPVVPVMFQWLAWPPEGGRVRRILAPLQCIDMSNDSLFRRNLSTVESHLSKFAGKHSPGDTQVIEHVRIANSQRSNQKHQQKA</sequence>
<protein>
    <submittedName>
        <fullName evidence="4">Uncharacterized protein</fullName>
    </submittedName>
</protein>
<accession>A0A2B4RVS8</accession>
<evidence type="ECO:0000313" key="4">
    <source>
        <dbReference type="EMBL" id="PFX20670.1"/>
    </source>
</evidence>
<dbReference type="STRING" id="50429.A0A2B4RVS8"/>
<feature type="domain" description="TIR" evidence="2">
    <location>
        <begin position="131"/>
        <end position="263"/>
    </location>
</feature>
<reference evidence="5" key="1">
    <citation type="journal article" date="2017" name="bioRxiv">
        <title>Comparative analysis of the genomes of Stylophora pistillata and Acropora digitifera provides evidence for extensive differences between species of corals.</title>
        <authorList>
            <person name="Voolstra C.R."/>
            <person name="Li Y."/>
            <person name="Liew Y.J."/>
            <person name="Baumgarten S."/>
            <person name="Zoccola D."/>
            <person name="Flot J.-F."/>
            <person name="Tambutte S."/>
            <person name="Allemand D."/>
            <person name="Aranda M."/>
        </authorList>
    </citation>
    <scope>NUCLEOTIDE SEQUENCE [LARGE SCALE GENOMIC DNA]</scope>
</reference>
<dbReference type="AlphaFoldDB" id="A0A2B4RVS8"/>
<dbReference type="EMBL" id="LSMT01000308">
    <property type="protein sequence ID" value="PFX20670.1"/>
    <property type="molecule type" value="Genomic_DNA"/>
</dbReference>
<dbReference type="PANTHER" id="PTHR47508">
    <property type="entry name" value="SAM DOMAIN-CONTAINING PROTEIN-RELATED"/>
    <property type="match status" value="1"/>
</dbReference>
<proteinExistence type="predicted"/>
<evidence type="ECO:0000259" key="3">
    <source>
        <dbReference type="PROSITE" id="PS50105"/>
    </source>
</evidence>
<dbReference type="PANTHER" id="PTHR47508:SF2">
    <property type="entry name" value="TIR DOMAIN-CONTAINING PROTEIN"/>
    <property type="match status" value="1"/>
</dbReference>
<evidence type="ECO:0000256" key="1">
    <source>
        <dbReference type="SAM" id="MobiDB-lite"/>
    </source>
</evidence>
<dbReference type="InterPro" id="IPR013761">
    <property type="entry name" value="SAM/pointed_sf"/>
</dbReference>
<dbReference type="SMART" id="SM00454">
    <property type="entry name" value="SAM"/>
    <property type="match status" value="1"/>
</dbReference>
<gene>
    <name evidence="4" type="ORF">AWC38_SpisGene14870</name>
</gene>
<dbReference type="SUPFAM" id="SSF52200">
    <property type="entry name" value="Toll/Interleukin receptor TIR domain"/>
    <property type="match status" value="3"/>
</dbReference>
<dbReference type="InterPro" id="IPR001660">
    <property type="entry name" value="SAM"/>
</dbReference>
<dbReference type="SUPFAM" id="SSF47769">
    <property type="entry name" value="SAM/Pointed domain"/>
    <property type="match status" value="1"/>
</dbReference>
<feature type="compositionally biased region" description="Polar residues" evidence="1">
    <location>
        <begin position="106"/>
        <end position="123"/>
    </location>
</feature>
<dbReference type="Proteomes" id="UP000225706">
    <property type="component" value="Unassembled WGS sequence"/>
</dbReference>
<name>A0A2B4RVS8_STYPI</name>
<dbReference type="Gene3D" id="3.40.50.10140">
    <property type="entry name" value="Toll/interleukin-1 receptor homology (TIR) domain"/>
    <property type="match status" value="3"/>
</dbReference>
<dbReference type="GO" id="GO:0007165">
    <property type="term" value="P:signal transduction"/>
    <property type="evidence" value="ECO:0007669"/>
    <property type="project" value="InterPro"/>
</dbReference>
<dbReference type="OrthoDB" id="6078042at2759"/>
<feature type="domain" description="SAM" evidence="3">
    <location>
        <begin position="314"/>
        <end position="379"/>
    </location>
</feature>
<dbReference type="PROSITE" id="PS50104">
    <property type="entry name" value="TIR"/>
    <property type="match status" value="1"/>
</dbReference>
<dbReference type="InterPro" id="IPR000157">
    <property type="entry name" value="TIR_dom"/>
</dbReference>
<dbReference type="Pfam" id="PF07647">
    <property type="entry name" value="SAM_2"/>
    <property type="match status" value="1"/>
</dbReference>
<feature type="region of interest" description="Disordered" evidence="1">
    <location>
        <begin position="104"/>
        <end position="124"/>
    </location>
</feature>
<evidence type="ECO:0000259" key="2">
    <source>
        <dbReference type="PROSITE" id="PS50104"/>
    </source>
</evidence>
<dbReference type="Gene3D" id="1.10.150.50">
    <property type="entry name" value="Transcription Factor, Ets-1"/>
    <property type="match status" value="1"/>
</dbReference>
<dbReference type="Pfam" id="PF13676">
    <property type="entry name" value="TIR_2"/>
    <property type="match status" value="1"/>
</dbReference>